<dbReference type="InterPro" id="IPR000047">
    <property type="entry name" value="HTH_motif"/>
</dbReference>
<dbReference type="InterPro" id="IPR003106">
    <property type="entry name" value="Leu_zip_homeo"/>
</dbReference>
<proteinExistence type="predicted"/>
<dbReference type="Proteomes" id="UP001472677">
    <property type="component" value="Unassembled WGS sequence"/>
</dbReference>
<dbReference type="InterPro" id="IPR045224">
    <property type="entry name" value="HDZip_class_I_plant"/>
</dbReference>
<reference evidence="1 2" key="1">
    <citation type="journal article" date="2024" name="G3 (Bethesda)">
        <title>Genome assembly of Hibiscus sabdariffa L. provides insights into metabolisms of medicinal natural products.</title>
        <authorList>
            <person name="Kim T."/>
        </authorList>
    </citation>
    <scope>NUCLEOTIDE SEQUENCE [LARGE SCALE GENOMIC DNA]</scope>
    <source>
        <strain evidence="1">TK-2024</strain>
        <tissue evidence="1">Old leaves</tissue>
    </source>
</reference>
<dbReference type="InterPro" id="IPR009057">
    <property type="entry name" value="Homeodomain-like_sf"/>
</dbReference>
<accession>A0ABR2BM65</accession>
<comment type="caution">
    <text evidence="1">The sequence shown here is derived from an EMBL/GenBank/DDBJ whole genome shotgun (WGS) entry which is preliminary data.</text>
</comment>
<dbReference type="EMBL" id="JBBPBM010000107">
    <property type="protein sequence ID" value="KAK8507607.1"/>
    <property type="molecule type" value="Genomic_DNA"/>
</dbReference>
<protein>
    <submittedName>
        <fullName evidence="1">Uncharacterized protein</fullName>
    </submittedName>
</protein>
<dbReference type="CDD" id="cd00086">
    <property type="entry name" value="homeodomain"/>
    <property type="match status" value="1"/>
</dbReference>
<gene>
    <name evidence="1" type="ORF">V6N12_017900</name>
</gene>
<dbReference type="Pfam" id="PF02183">
    <property type="entry name" value="HALZ"/>
    <property type="match status" value="1"/>
</dbReference>
<dbReference type="SMART" id="SM00389">
    <property type="entry name" value="HOX"/>
    <property type="match status" value="1"/>
</dbReference>
<keyword evidence="2" id="KW-1185">Reference proteome</keyword>
<dbReference type="SUPFAM" id="SSF46689">
    <property type="entry name" value="Homeodomain-like"/>
    <property type="match status" value="1"/>
</dbReference>
<dbReference type="Pfam" id="PF00046">
    <property type="entry name" value="Homeodomain"/>
    <property type="match status" value="1"/>
</dbReference>
<organism evidence="1 2">
    <name type="scientific">Hibiscus sabdariffa</name>
    <name type="common">roselle</name>
    <dbReference type="NCBI Taxonomy" id="183260"/>
    <lineage>
        <taxon>Eukaryota</taxon>
        <taxon>Viridiplantae</taxon>
        <taxon>Streptophyta</taxon>
        <taxon>Embryophyta</taxon>
        <taxon>Tracheophyta</taxon>
        <taxon>Spermatophyta</taxon>
        <taxon>Magnoliopsida</taxon>
        <taxon>eudicotyledons</taxon>
        <taxon>Gunneridae</taxon>
        <taxon>Pentapetalae</taxon>
        <taxon>rosids</taxon>
        <taxon>malvids</taxon>
        <taxon>Malvales</taxon>
        <taxon>Malvaceae</taxon>
        <taxon>Malvoideae</taxon>
        <taxon>Hibiscus</taxon>
    </lineage>
</organism>
<dbReference type="PROSITE" id="PS00027">
    <property type="entry name" value="HOMEOBOX_1"/>
    <property type="match status" value="1"/>
</dbReference>
<dbReference type="InterPro" id="IPR017970">
    <property type="entry name" value="Homeobox_CS"/>
</dbReference>
<sequence length="204" mass="23174">MGGLVLGGAPFMMKRSVSFSGVDKCEEVHMDDELSDDGSHLGEKKKRLNLEQVKALEKSFELGNKLEPDRKLELAKALGLKPRQVAIWFQNRRARWKTKQLEKDYDVLKKQFEALKADTAALQALNNKLSAELLCLRSKESNEISIKSDASMVQLYLQGSSRTNIPCTKLDQAVQEEGFCHMLNQVDEQQGFWPCPWGEQHNIH</sequence>
<dbReference type="InterPro" id="IPR001356">
    <property type="entry name" value="HD"/>
</dbReference>
<dbReference type="PANTHER" id="PTHR24326">
    <property type="entry name" value="HOMEOBOX-LEUCINE ZIPPER PROTEIN"/>
    <property type="match status" value="1"/>
</dbReference>
<evidence type="ECO:0000313" key="1">
    <source>
        <dbReference type="EMBL" id="KAK8507607.1"/>
    </source>
</evidence>
<name>A0ABR2BM65_9ROSI</name>
<dbReference type="PROSITE" id="PS50071">
    <property type="entry name" value="HOMEOBOX_2"/>
    <property type="match status" value="1"/>
</dbReference>
<dbReference type="PRINTS" id="PR00031">
    <property type="entry name" value="HTHREPRESSR"/>
</dbReference>
<dbReference type="PANTHER" id="PTHR24326:SF538">
    <property type="entry name" value="HOMEOBOX-LEUCINE ZIPPER PROTEIN HAT7"/>
    <property type="match status" value="1"/>
</dbReference>
<dbReference type="Gene3D" id="1.10.10.60">
    <property type="entry name" value="Homeodomain-like"/>
    <property type="match status" value="1"/>
</dbReference>
<evidence type="ECO:0000313" key="2">
    <source>
        <dbReference type="Proteomes" id="UP001472677"/>
    </source>
</evidence>